<keyword evidence="10" id="KW-1185">Reference proteome</keyword>
<comment type="subcellular location">
    <subcellularLocation>
        <location evidence="1">Membrane</location>
    </subcellularLocation>
</comment>
<evidence type="ECO:0000256" key="5">
    <source>
        <dbReference type="SAM" id="Coils"/>
    </source>
</evidence>
<dbReference type="GO" id="GO:0016020">
    <property type="term" value="C:membrane"/>
    <property type="evidence" value="ECO:0007669"/>
    <property type="project" value="UniProtKB-SubCell"/>
</dbReference>
<dbReference type="PANTHER" id="PTHR12943:SF27">
    <property type="entry name" value="HOMOCYSTEINE-INDUCED ENDOPLASMIC RETICULUM PROTEIN, ISOFORM A"/>
    <property type="match status" value="1"/>
</dbReference>
<evidence type="ECO:0000256" key="2">
    <source>
        <dbReference type="ARBA" id="ARBA00022692"/>
    </source>
</evidence>
<organism evidence="9 10">
    <name type="scientific">Coemansia pectinata</name>
    <dbReference type="NCBI Taxonomy" id="1052879"/>
    <lineage>
        <taxon>Eukaryota</taxon>
        <taxon>Fungi</taxon>
        <taxon>Fungi incertae sedis</taxon>
        <taxon>Zoopagomycota</taxon>
        <taxon>Kickxellomycotina</taxon>
        <taxon>Kickxellomycetes</taxon>
        <taxon>Kickxellales</taxon>
        <taxon>Kickxellaceae</taxon>
        <taxon>Coemansia</taxon>
    </lineage>
</organism>
<dbReference type="InterPro" id="IPR039751">
    <property type="entry name" value="HERPUD1/2"/>
</dbReference>
<dbReference type="PANTHER" id="PTHR12943">
    <property type="entry name" value="HOMOCYSTEINE-RESPONSIVE ENDOPLASMIC RETICULUM-RESIDENT UNIQUITIN-LIKE DOMAIN HERPUD PROTEIN FAMILY MEMBER"/>
    <property type="match status" value="1"/>
</dbReference>
<keyword evidence="4 7" id="KW-0472">Membrane</keyword>
<sequence length="367" mass="40991">MVQILVRSPSVTTPDNFSVHVGLEQSIADLKQSIEASHHASPLAQGMRIIWKGRVLEDTDLVRSIYADEEAPEAQTVHFVLNSPVSIASASRRLFNRSDMASPPPPLSIDRQERSSHAESSKKPSMPQPSVVPLGNQFQYVLVDGIPYLMVLKPVGAIQSGAYSAQQQQQQQQLSAALVGENSDEMQTIERLNAHLEMRNRMLQELEETSVRLERLMALNRARGRGQRGGVRARQAANNDADNADNGHPLADVLRNLNFSAIWSVGWMLLRMLLLVVVFAHDASLDRILMLTVVVCCFFALRSPWVQQHLMWLNQHNNYIDAQTHGDDADNRGHRQFTAWERSKALAIGLFTSLVPSEPFQPPAVEE</sequence>
<evidence type="ECO:0000256" key="6">
    <source>
        <dbReference type="SAM" id="MobiDB-lite"/>
    </source>
</evidence>
<evidence type="ECO:0000259" key="8">
    <source>
        <dbReference type="PROSITE" id="PS50053"/>
    </source>
</evidence>
<feature type="coiled-coil region" evidence="5">
    <location>
        <begin position="186"/>
        <end position="223"/>
    </location>
</feature>
<dbReference type="AlphaFoldDB" id="A0A9W8H3D7"/>
<feature type="transmembrane region" description="Helical" evidence="7">
    <location>
        <begin position="288"/>
        <end position="305"/>
    </location>
</feature>
<dbReference type="InterPro" id="IPR029071">
    <property type="entry name" value="Ubiquitin-like_domsf"/>
</dbReference>
<dbReference type="InterPro" id="IPR000626">
    <property type="entry name" value="Ubiquitin-like_dom"/>
</dbReference>
<dbReference type="Gene3D" id="3.10.20.90">
    <property type="entry name" value="Phosphatidylinositol 3-kinase Catalytic Subunit, Chain A, domain 1"/>
    <property type="match status" value="1"/>
</dbReference>
<keyword evidence="5" id="KW-0175">Coiled coil</keyword>
<feature type="compositionally biased region" description="Low complexity" evidence="6">
    <location>
        <begin position="230"/>
        <end position="245"/>
    </location>
</feature>
<proteinExistence type="predicted"/>
<keyword evidence="3 7" id="KW-1133">Transmembrane helix</keyword>
<evidence type="ECO:0000256" key="3">
    <source>
        <dbReference type="ARBA" id="ARBA00022989"/>
    </source>
</evidence>
<feature type="compositionally biased region" description="Basic and acidic residues" evidence="6">
    <location>
        <begin position="110"/>
        <end position="122"/>
    </location>
</feature>
<evidence type="ECO:0000256" key="4">
    <source>
        <dbReference type="ARBA" id="ARBA00023136"/>
    </source>
</evidence>
<evidence type="ECO:0000313" key="9">
    <source>
        <dbReference type="EMBL" id="KAJ2755135.1"/>
    </source>
</evidence>
<comment type="caution">
    <text evidence="9">The sequence shown here is derived from an EMBL/GenBank/DDBJ whole genome shotgun (WGS) entry which is preliminary data.</text>
</comment>
<name>A0A9W8H3D7_9FUNG</name>
<evidence type="ECO:0000256" key="7">
    <source>
        <dbReference type="SAM" id="Phobius"/>
    </source>
</evidence>
<keyword evidence="2 7" id="KW-0812">Transmembrane</keyword>
<reference evidence="9" key="1">
    <citation type="submission" date="2022-07" db="EMBL/GenBank/DDBJ databases">
        <title>Phylogenomic reconstructions and comparative analyses of Kickxellomycotina fungi.</title>
        <authorList>
            <person name="Reynolds N.K."/>
            <person name="Stajich J.E."/>
            <person name="Barry K."/>
            <person name="Grigoriev I.V."/>
            <person name="Crous P."/>
            <person name="Smith M.E."/>
        </authorList>
    </citation>
    <scope>NUCLEOTIDE SEQUENCE</scope>
    <source>
        <strain evidence="9">BCRC 34297</strain>
    </source>
</reference>
<feature type="domain" description="Ubiquitin-like" evidence="8">
    <location>
        <begin position="2"/>
        <end position="86"/>
    </location>
</feature>
<dbReference type="OrthoDB" id="21589at2759"/>
<dbReference type="SUPFAM" id="SSF54236">
    <property type="entry name" value="Ubiquitin-like"/>
    <property type="match status" value="1"/>
</dbReference>
<protein>
    <recommendedName>
        <fullName evidence="8">Ubiquitin-like domain-containing protein</fullName>
    </recommendedName>
</protein>
<dbReference type="Proteomes" id="UP001140011">
    <property type="component" value="Unassembled WGS sequence"/>
</dbReference>
<dbReference type="EMBL" id="JANBUH010000076">
    <property type="protein sequence ID" value="KAJ2755135.1"/>
    <property type="molecule type" value="Genomic_DNA"/>
</dbReference>
<dbReference type="PROSITE" id="PS50053">
    <property type="entry name" value="UBIQUITIN_2"/>
    <property type="match status" value="1"/>
</dbReference>
<feature type="region of interest" description="Disordered" evidence="6">
    <location>
        <begin position="96"/>
        <end position="130"/>
    </location>
</feature>
<evidence type="ECO:0000256" key="1">
    <source>
        <dbReference type="ARBA" id="ARBA00004370"/>
    </source>
</evidence>
<evidence type="ECO:0000313" key="10">
    <source>
        <dbReference type="Proteomes" id="UP001140011"/>
    </source>
</evidence>
<accession>A0A9W8H3D7</accession>
<gene>
    <name evidence="9" type="ORF">GGI19_001888</name>
</gene>
<feature type="region of interest" description="Disordered" evidence="6">
    <location>
        <begin position="226"/>
        <end position="245"/>
    </location>
</feature>
<dbReference type="GO" id="GO:0030968">
    <property type="term" value="P:endoplasmic reticulum unfolded protein response"/>
    <property type="evidence" value="ECO:0007669"/>
    <property type="project" value="TreeGrafter"/>
</dbReference>
<feature type="transmembrane region" description="Helical" evidence="7">
    <location>
        <begin position="261"/>
        <end position="281"/>
    </location>
</feature>